<proteinExistence type="inferred from homology"/>
<dbReference type="PANTHER" id="PTHR33398">
    <property type="entry name" value="30S RIBOSOMAL PROTEIN S20"/>
    <property type="match status" value="1"/>
</dbReference>
<dbReference type="HAMAP" id="MF_00500">
    <property type="entry name" value="Ribosomal_bS20"/>
    <property type="match status" value="1"/>
</dbReference>
<evidence type="ECO:0000256" key="6">
    <source>
        <dbReference type="ARBA" id="ARBA00023274"/>
    </source>
</evidence>
<dbReference type="GO" id="GO:0009507">
    <property type="term" value="C:chloroplast"/>
    <property type="evidence" value="ECO:0007669"/>
    <property type="project" value="UniProtKB-SubCell"/>
</dbReference>
<dbReference type="FunFam" id="1.20.58.110:FF:000001">
    <property type="entry name" value="30S ribosomal protein S20"/>
    <property type="match status" value="1"/>
</dbReference>
<keyword evidence="3 7" id="KW-0699">rRNA-binding</keyword>
<evidence type="ECO:0000256" key="2">
    <source>
        <dbReference type="ARBA" id="ARBA00007634"/>
    </source>
</evidence>
<dbReference type="GO" id="GO:0015935">
    <property type="term" value="C:small ribosomal subunit"/>
    <property type="evidence" value="ECO:0007669"/>
    <property type="project" value="TreeGrafter"/>
</dbReference>
<organism evidence="8">
    <name type="scientific">Coscinodiscus granii</name>
    <dbReference type="NCBI Taxonomy" id="265552"/>
    <lineage>
        <taxon>Eukaryota</taxon>
        <taxon>Sar</taxon>
        <taxon>Stramenopiles</taxon>
        <taxon>Ochrophyta</taxon>
        <taxon>Bacillariophyta</taxon>
        <taxon>Coscinodiscophyceae</taxon>
        <taxon>Coscinodiscophycidae</taxon>
        <taxon>Coscinodiscales</taxon>
        <taxon>Coscinodiscaceae</taxon>
        <taxon>Coscinodiscus</taxon>
    </lineage>
</organism>
<evidence type="ECO:0000256" key="5">
    <source>
        <dbReference type="ARBA" id="ARBA00022980"/>
    </source>
</evidence>
<comment type="similarity">
    <text evidence="2 7">Belongs to the bacterial ribosomal protein bS20 family.</text>
</comment>
<dbReference type="PANTHER" id="PTHR33398:SF1">
    <property type="entry name" value="SMALL RIBOSOMAL SUBUNIT PROTEIN BS20C"/>
    <property type="match status" value="1"/>
</dbReference>
<keyword evidence="8" id="KW-0934">Plastid</keyword>
<dbReference type="GO" id="GO:0006412">
    <property type="term" value="P:translation"/>
    <property type="evidence" value="ECO:0007669"/>
    <property type="project" value="UniProtKB-UniRule"/>
</dbReference>
<dbReference type="GO" id="GO:0003735">
    <property type="term" value="F:structural constituent of ribosome"/>
    <property type="evidence" value="ECO:0007669"/>
    <property type="project" value="InterPro"/>
</dbReference>
<reference evidence="8" key="1">
    <citation type="submission" date="2021-02" db="EMBL/GenBank/DDBJ databases">
        <authorList>
            <person name="Huang H."/>
            <person name="Chen N."/>
        </authorList>
    </citation>
    <scope>NUCLEOTIDE SEQUENCE</scope>
</reference>
<protein>
    <recommendedName>
        <fullName evidence="7">Small ribosomal subunit protein bS20c</fullName>
    </recommendedName>
</protein>
<keyword evidence="4 7" id="KW-0694">RNA-binding</keyword>
<dbReference type="AlphaFoldDB" id="A0A8A6KM37"/>
<dbReference type="InterPro" id="IPR036510">
    <property type="entry name" value="Ribosomal_bS20_sf"/>
</dbReference>
<accession>A0A8A6KM37</accession>
<evidence type="ECO:0000256" key="3">
    <source>
        <dbReference type="ARBA" id="ARBA00022730"/>
    </source>
</evidence>
<dbReference type="EMBL" id="MW561225">
    <property type="protein sequence ID" value="QTI83002.1"/>
    <property type="molecule type" value="Genomic_DNA"/>
</dbReference>
<sequence>MANNQSAIKRIGINKRNRLQNRFYKSSVRTITKMFLKRIENYNISKNPEDKYQAQVLLSTLYSLIDKASKKNVFHKNNAARKKSQLALKLKTI</sequence>
<gene>
    <name evidence="7 8" type="primary">rps20</name>
</gene>
<dbReference type="GeneID" id="69241553"/>
<dbReference type="SUPFAM" id="SSF46992">
    <property type="entry name" value="Ribosomal protein S20"/>
    <property type="match status" value="1"/>
</dbReference>
<dbReference type="Gene3D" id="1.20.58.110">
    <property type="entry name" value="Ribosomal protein S20"/>
    <property type="match status" value="1"/>
</dbReference>
<keyword evidence="8" id="KW-0150">Chloroplast</keyword>
<name>A0A8A6KM37_9STRA</name>
<evidence type="ECO:0000256" key="7">
    <source>
        <dbReference type="HAMAP-Rule" id="MF_00500"/>
    </source>
</evidence>
<dbReference type="RefSeq" id="YP_010242087.1">
    <property type="nucleotide sequence ID" value="NC_059930.1"/>
</dbReference>
<keyword evidence="5 7" id="KW-0689">Ribosomal protein</keyword>
<evidence type="ECO:0000256" key="4">
    <source>
        <dbReference type="ARBA" id="ARBA00022884"/>
    </source>
</evidence>
<dbReference type="Pfam" id="PF01649">
    <property type="entry name" value="Ribosomal_S20p"/>
    <property type="match status" value="1"/>
</dbReference>
<geneLocation type="chloroplast" evidence="8"/>
<dbReference type="NCBIfam" id="TIGR00029">
    <property type="entry name" value="S20"/>
    <property type="match status" value="1"/>
</dbReference>
<evidence type="ECO:0000256" key="1">
    <source>
        <dbReference type="ARBA" id="ARBA00003134"/>
    </source>
</evidence>
<dbReference type="GO" id="GO:0070181">
    <property type="term" value="F:small ribosomal subunit rRNA binding"/>
    <property type="evidence" value="ECO:0007669"/>
    <property type="project" value="TreeGrafter"/>
</dbReference>
<dbReference type="InterPro" id="IPR002583">
    <property type="entry name" value="Ribosomal_bS20"/>
</dbReference>
<evidence type="ECO:0000313" key="8">
    <source>
        <dbReference type="EMBL" id="QTI83002.1"/>
    </source>
</evidence>
<comment type="subcellular location">
    <subcellularLocation>
        <location evidence="7">Plastid</location>
        <location evidence="7">Chloroplast</location>
    </subcellularLocation>
</comment>
<comment type="function">
    <text evidence="1 7">Binds directly to 16S ribosomal RNA.</text>
</comment>
<keyword evidence="6 7" id="KW-0687">Ribonucleoprotein</keyword>